<evidence type="ECO:0000259" key="10">
    <source>
        <dbReference type="Pfam" id="PF21694"/>
    </source>
</evidence>
<accession>A0ABR8GLP2</accession>
<evidence type="ECO:0000256" key="6">
    <source>
        <dbReference type="ARBA" id="ARBA00022932"/>
    </source>
</evidence>
<dbReference type="InterPro" id="IPR005790">
    <property type="entry name" value="DNA_polIII_delta"/>
</dbReference>
<keyword evidence="5" id="KW-0235">DNA replication</keyword>
<feature type="domain" description="DNA polymerase III delta N-terminal" evidence="9">
    <location>
        <begin position="5"/>
        <end position="120"/>
    </location>
</feature>
<dbReference type="PANTHER" id="PTHR34388">
    <property type="entry name" value="DNA POLYMERASE III SUBUNIT DELTA"/>
    <property type="match status" value="1"/>
</dbReference>
<evidence type="ECO:0000256" key="8">
    <source>
        <dbReference type="ARBA" id="ARBA00049244"/>
    </source>
</evidence>
<dbReference type="PANTHER" id="PTHR34388:SF1">
    <property type="entry name" value="DNA POLYMERASE III SUBUNIT DELTA"/>
    <property type="match status" value="1"/>
</dbReference>
<dbReference type="Gene3D" id="1.20.272.10">
    <property type="match status" value="1"/>
</dbReference>
<dbReference type="NCBIfam" id="TIGR01128">
    <property type="entry name" value="holA"/>
    <property type="match status" value="1"/>
</dbReference>
<evidence type="ECO:0000256" key="3">
    <source>
        <dbReference type="ARBA" id="ARBA00022679"/>
    </source>
</evidence>
<name>A0ABR8GLP2_9CYAN</name>
<evidence type="ECO:0000256" key="5">
    <source>
        <dbReference type="ARBA" id="ARBA00022705"/>
    </source>
</evidence>
<keyword evidence="12" id="KW-1185">Reference proteome</keyword>
<evidence type="ECO:0000256" key="2">
    <source>
        <dbReference type="ARBA" id="ARBA00017703"/>
    </source>
</evidence>
<dbReference type="GO" id="GO:0003887">
    <property type="term" value="F:DNA-directed DNA polymerase activity"/>
    <property type="evidence" value="ECO:0007669"/>
    <property type="project" value="UniProtKB-EC"/>
</dbReference>
<comment type="caution">
    <text evidence="11">The sequence shown here is derived from an EMBL/GenBank/DDBJ whole genome shotgun (WGS) entry which is preliminary data.</text>
</comment>
<keyword evidence="6" id="KW-0239">DNA-directed DNA polymerase</keyword>
<reference evidence="11 12" key="1">
    <citation type="journal article" date="2020" name="ISME J.">
        <title>Comparative genomics reveals insights into cyanobacterial evolution and habitat adaptation.</title>
        <authorList>
            <person name="Chen M.Y."/>
            <person name="Teng W.K."/>
            <person name="Zhao L."/>
            <person name="Hu C.X."/>
            <person name="Zhou Y.K."/>
            <person name="Han B.P."/>
            <person name="Song L.R."/>
            <person name="Shu W.S."/>
        </authorList>
    </citation>
    <scope>NUCLEOTIDE SEQUENCE [LARGE SCALE GENOMIC DNA]</scope>
    <source>
        <strain evidence="11 12">FACHB-248</strain>
    </source>
</reference>
<comment type="catalytic activity">
    <reaction evidence="8">
        <text>DNA(n) + a 2'-deoxyribonucleoside 5'-triphosphate = DNA(n+1) + diphosphate</text>
        <dbReference type="Rhea" id="RHEA:22508"/>
        <dbReference type="Rhea" id="RHEA-COMP:17339"/>
        <dbReference type="Rhea" id="RHEA-COMP:17340"/>
        <dbReference type="ChEBI" id="CHEBI:33019"/>
        <dbReference type="ChEBI" id="CHEBI:61560"/>
        <dbReference type="ChEBI" id="CHEBI:173112"/>
        <dbReference type="EC" id="2.7.7.7"/>
    </reaction>
</comment>
<dbReference type="InterPro" id="IPR010372">
    <property type="entry name" value="DNA_pol3_delta_N"/>
</dbReference>
<evidence type="ECO:0000256" key="7">
    <source>
        <dbReference type="ARBA" id="ARBA00034754"/>
    </source>
</evidence>
<dbReference type="Proteomes" id="UP000660380">
    <property type="component" value="Unassembled WGS sequence"/>
</dbReference>
<proteinExistence type="inferred from homology"/>
<dbReference type="Pfam" id="PF21694">
    <property type="entry name" value="DNA_pol3_delta_C"/>
    <property type="match status" value="1"/>
</dbReference>
<protein>
    <recommendedName>
        <fullName evidence="2">DNA polymerase III subunit delta</fullName>
        <ecNumber evidence="1">2.7.7.7</ecNumber>
    </recommendedName>
</protein>
<dbReference type="SUPFAM" id="SSF52540">
    <property type="entry name" value="P-loop containing nucleoside triphosphate hydrolases"/>
    <property type="match status" value="1"/>
</dbReference>
<dbReference type="Gene3D" id="3.40.50.300">
    <property type="entry name" value="P-loop containing nucleotide triphosphate hydrolases"/>
    <property type="match status" value="1"/>
</dbReference>
<keyword evidence="4 11" id="KW-0548">Nucleotidyltransferase</keyword>
<evidence type="ECO:0000259" key="9">
    <source>
        <dbReference type="Pfam" id="PF06144"/>
    </source>
</evidence>
<keyword evidence="3 11" id="KW-0808">Transferase</keyword>
<dbReference type="EMBL" id="JACJTA010000008">
    <property type="protein sequence ID" value="MBD2604109.1"/>
    <property type="molecule type" value="Genomic_DNA"/>
</dbReference>
<dbReference type="Pfam" id="PF06144">
    <property type="entry name" value="DNA_pol3_delta"/>
    <property type="match status" value="1"/>
</dbReference>
<dbReference type="RefSeq" id="WP_029631163.1">
    <property type="nucleotide sequence ID" value="NZ_JACJTA010000008.1"/>
</dbReference>
<feature type="domain" description="DNA polymerase III delta subunit-like C-terminal" evidence="10">
    <location>
        <begin position="202"/>
        <end position="305"/>
    </location>
</feature>
<organism evidence="11 12">
    <name type="scientific">Scytonema hofmannii FACHB-248</name>
    <dbReference type="NCBI Taxonomy" id="1842502"/>
    <lineage>
        <taxon>Bacteria</taxon>
        <taxon>Bacillati</taxon>
        <taxon>Cyanobacteriota</taxon>
        <taxon>Cyanophyceae</taxon>
        <taxon>Nostocales</taxon>
        <taxon>Scytonemataceae</taxon>
        <taxon>Scytonema</taxon>
    </lineage>
</organism>
<dbReference type="InterPro" id="IPR048466">
    <property type="entry name" value="DNA_pol3_delta-like_C"/>
</dbReference>
<dbReference type="InterPro" id="IPR008921">
    <property type="entry name" value="DNA_pol3_clamp-load_cplx_C"/>
</dbReference>
<evidence type="ECO:0000256" key="4">
    <source>
        <dbReference type="ARBA" id="ARBA00022695"/>
    </source>
</evidence>
<evidence type="ECO:0000313" key="11">
    <source>
        <dbReference type="EMBL" id="MBD2604109.1"/>
    </source>
</evidence>
<sequence length="317" mass="35312">MPVKLIYGEDIHSISKRVEELIKDFTTQEWEIFNYIRVDNKAAAIPQAITEVMTVPLGEGGKIVHITDGTIFNKCSDEIISSLLKNLDKVPTLNLLLITSLWKPDGRSKVVKALLKHAEVEEFPLIPSWDKQGIEKLIQAAVKTHSLELVPTATTYLVEAIGNNTARLDSELTKLAIYAQGEKLELGDVQSLISNNNISCTELAHAIKNSRADTAGQILHRLLVEDEHPLKIIATLISYFRTWLITKAGVEEKLSDNKISTLAELSNPKRLYFLKKEVEAVSVVKLKQILIALIQLEGELKSGIDNFTPTIIKICTL</sequence>
<dbReference type="Gene3D" id="1.10.8.60">
    <property type="match status" value="1"/>
</dbReference>
<comment type="similarity">
    <text evidence="7">Belongs to the DNA polymerase HolA subunit family.</text>
</comment>
<dbReference type="SUPFAM" id="SSF48019">
    <property type="entry name" value="post-AAA+ oligomerization domain-like"/>
    <property type="match status" value="1"/>
</dbReference>
<gene>
    <name evidence="11" type="primary">holA</name>
    <name evidence="11" type="ORF">H6G81_06115</name>
</gene>
<evidence type="ECO:0000313" key="12">
    <source>
        <dbReference type="Proteomes" id="UP000660380"/>
    </source>
</evidence>
<dbReference type="EC" id="2.7.7.7" evidence="1"/>
<evidence type="ECO:0000256" key="1">
    <source>
        <dbReference type="ARBA" id="ARBA00012417"/>
    </source>
</evidence>
<dbReference type="InterPro" id="IPR027417">
    <property type="entry name" value="P-loop_NTPase"/>
</dbReference>